<evidence type="ECO:0000256" key="3">
    <source>
        <dbReference type="ARBA" id="ARBA00022676"/>
    </source>
</evidence>
<comment type="function">
    <text evidence="10">UDP-glucuronosyltransferases catalyze phase II biotransformation reactions in which lipophilic substrates are conjugated with glucuronic acid to increase water solubility and enhance excretion. They are of major importance in the conjugation and subsequent elimination of potentially toxic xenobiotics and endogenous compounds.</text>
</comment>
<organism evidence="14 15">
    <name type="scientific">Engystomops pustulosus</name>
    <name type="common">Tungara frog</name>
    <name type="synonym">Physalaemus pustulosus</name>
    <dbReference type="NCBI Taxonomy" id="76066"/>
    <lineage>
        <taxon>Eukaryota</taxon>
        <taxon>Metazoa</taxon>
        <taxon>Chordata</taxon>
        <taxon>Craniata</taxon>
        <taxon>Vertebrata</taxon>
        <taxon>Euteleostomi</taxon>
        <taxon>Amphibia</taxon>
        <taxon>Batrachia</taxon>
        <taxon>Anura</taxon>
        <taxon>Neobatrachia</taxon>
        <taxon>Hyloidea</taxon>
        <taxon>Leptodactylidae</taxon>
        <taxon>Leiuperinae</taxon>
        <taxon>Engystomops</taxon>
    </lineage>
</organism>
<comment type="caution">
    <text evidence="14">The sequence shown here is derived from an EMBL/GenBank/DDBJ whole genome shotgun (WGS) entry which is preliminary data.</text>
</comment>
<keyword evidence="9" id="KW-0325">Glycoprotein</keyword>
<dbReference type="InterPro" id="IPR002213">
    <property type="entry name" value="UDP_glucos_trans"/>
</dbReference>
<gene>
    <name evidence="14" type="ORF">GDO81_002865</name>
</gene>
<dbReference type="PROSITE" id="PS00375">
    <property type="entry name" value="UDPGT"/>
    <property type="match status" value="1"/>
</dbReference>
<evidence type="ECO:0000256" key="13">
    <source>
        <dbReference type="RuleBase" id="RU362059"/>
    </source>
</evidence>
<protein>
    <recommendedName>
        <fullName evidence="13">UDP-glucuronosyltransferase</fullName>
        <ecNumber evidence="13">2.4.1.17</ecNumber>
    </recommendedName>
</protein>
<dbReference type="FunFam" id="3.40.50.2000:FF:000021">
    <property type="entry name" value="UDP-glucuronosyltransferase"/>
    <property type="match status" value="1"/>
</dbReference>
<keyword evidence="6 13" id="KW-0732">Signal</keyword>
<dbReference type="PANTHER" id="PTHR48043">
    <property type="entry name" value="EG:EG0003.4 PROTEIN-RELATED"/>
    <property type="match status" value="1"/>
</dbReference>
<dbReference type="InterPro" id="IPR050271">
    <property type="entry name" value="UDP-glycosyltransferase"/>
</dbReference>
<dbReference type="Gene3D" id="3.40.50.2000">
    <property type="entry name" value="Glycogen Phosphorylase B"/>
    <property type="match status" value="2"/>
</dbReference>
<dbReference type="GO" id="GO:0043541">
    <property type="term" value="C:UDP-N-acetylglucosamine transferase complex"/>
    <property type="evidence" value="ECO:0007669"/>
    <property type="project" value="TreeGrafter"/>
</dbReference>
<evidence type="ECO:0000256" key="10">
    <source>
        <dbReference type="ARBA" id="ARBA00037451"/>
    </source>
</evidence>
<evidence type="ECO:0000256" key="7">
    <source>
        <dbReference type="ARBA" id="ARBA00022989"/>
    </source>
</evidence>
<keyword evidence="3 12" id="KW-0328">Glycosyltransferase</keyword>
<accession>A0AAV7DQ74</accession>
<evidence type="ECO:0000256" key="9">
    <source>
        <dbReference type="ARBA" id="ARBA00023180"/>
    </source>
</evidence>
<dbReference type="Pfam" id="PF00201">
    <property type="entry name" value="UDPGT"/>
    <property type="match status" value="1"/>
</dbReference>
<dbReference type="AlphaFoldDB" id="A0AAV7DQ74"/>
<evidence type="ECO:0000256" key="4">
    <source>
        <dbReference type="ARBA" id="ARBA00022679"/>
    </source>
</evidence>
<keyword evidence="5 13" id="KW-0812">Transmembrane</keyword>
<feature type="chain" id="PRO_5043086327" description="UDP-glucuronosyltransferase" evidence="13">
    <location>
        <begin position="24"/>
        <end position="524"/>
    </location>
</feature>
<dbReference type="CDD" id="cd03784">
    <property type="entry name" value="GT1_Gtf-like"/>
    <property type="match status" value="1"/>
</dbReference>
<proteinExistence type="inferred from homology"/>
<evidence type="ECO:0000256" key="5">
    <source>
        <dbReference type="ARBA" id="ARBA00022692"/>
    </source>
</evidence>
<evidence type="ECO:0000313" key="15">
    <source>
        <dbReference type="Proteomes" id="UP000824782"/>
    </source>
</evidence>
<evidence type="ECO:0000256" key="12">
    <source>
        <dbReference type="RuleBase" id="RU003718"/>
    </source>
</evidence>
<feature type="transmembrane region" description="Helical" evidence="13">
    <location>
        <begin position="489"/>
        <end position="512"/>
    </location>
</feature>
<dbReference type="InterPro" id="IPR035595">
    <property type="entry name" value="UDP_glycos_trans_CS"/>
</dbReference>
<evidence type="ECO:0000256" key="6">
    <source>
        <dbReference type="ARBA" id="ARBA00022729"/>
    </source>
</evidence>
<dbReference type="EC" id="2.4.1.17" evidence="13"/>
<evidence type="ECO:0000313" key="14">
    <source>
        <dbReference type="EMBL" id="KAG8599069.1"/>
    </source>
</evidence>
<comment type="subcellular location">
    <subcellularLocation>
        <location evidence="13">Membrane</location>
        <topology evidence="13">Single-pass membrane protein</topology>
    </subcellularLocation>
    <subcellularLocation>
        <location evidence="1">Membrane</location>
        <topology evidence="1">Single-pass type I membrane protein</topology>
    </subcellularLocation>
</comment>
<keyword evidence="15" id="KW-1185">Reference proteome</keyword>
<sequence length="524" mass="60438">MAGSRAPRVLILLCILHLHCLQGAKILTISFVGGSHYLLMDEISRILQDNGHDVRMFRHSYRNIPGYKMTSVPYAVSTYNMEEEHLKEYEELFNEYQREAFMGRNDIRSFLNLVTLYAKHCRLYMNQTDILDFLKQENYDVAILDTFNPCHFLVAEKLGIPYIAFTPGPFYNSLAVGLPNPPSYVPMFRSELTDRMSFLERVKNTFMYLGSYVVEIRKEAIFRGVIEEHFPPDSRPTLDDLHRKAELWIYHVDFSLEFPRPLLPHVQCISGLTAKPAKPVSQDLEDFIAESGDSGFILLTLGSMVSNISRMDLIKEMNSAFTNVPQKVIWRYKSSQWPEDLKPAPNVRLLDWVNQNDLLGHPRIHLLVTHGGLSSVTEAVYHGVPVLGIPLFGDQTDNLVRIKVKLMGEYIPFNEIKSDKFADVIQKIVKDRSYKTAAMKQSVIMRSRPFPPDQQLLGWVEHIIRSGGGGHLRPYSYQQPWYQQLLLDVILFIFSCVALIIYIIVKVIRFLIHLLCNRKKQKQN</sequence>
<keyword evidence="8 13" id="KW-0472">Membrane</keyword>
<comment type="similarity">
    <text evidence="2 12">Belongs to the UDP-glycosyltransferase family.</text>
</comment>
<feature type="signal peptide" evidence="13">
    <location>
        <begin position="1"/>
        <end position="23"/>
    </location>
</feature>
<dbReference type="Proteomes" id="UP000824782">
    <property type="component" value="Unassembled WGS sequence"/>
</dbReference>
<evidence type="ECO:0000256" key="1">
    <source>
        <dbReference type="ARBA" id="ARBA00004479"/>
    </source>
</evidence>
<comment type="catalytic activity">
    <reaction evidence="11 13">
        <text>glucuronate acceptor + UDP-alpha-D-glucuronate = acceptor beta-D-glucuronoside + UDP + H(+)</text>
        <dbReference type="Rhea" id="RHEA:21032"/>
        <dbReference type="ChEBI" id="CHEBI:15378"/>
        <dbReference type="ChEBI" id="CHEBI:58052"/>
        <dbReference type="ChEBI" id="CHEBI:58223"/>
        <dbReference type="ChEBI" id="CHEBI:132367"/>
        <dbReference type="ChEBI" id="CHEBI:132368"/>
        <dbReference type="EC" id="2.4.1.17"/>
    </reaction>
</comment>
<reference evidence="14" key="1">
    <citation type="thesis" date="2020" institute="ProQuest LLC" country="789 East Eisenhower Parkway, Ann Arbor, MI, USA">
        <title>Comparative Genomics and Chromosome Evolution.</title>
        <authorList>
            <person name="Mudd A.B."/>
        </authorList>
    </citation>
    <scope>NUCLEOTIDE SEQUENCE</scope>
    <source>
        <strain evidence="14">237g6f4</strain>
        <tissue evidence="14">Blood</tissue>
    </source>
</reference>
<dbReference type="EMBL" id="WNYA01000001">
    <property type="protein sequence ID" value="KAG8599069.1"/>
    <property type="molecule type" value="Genomic_DNA"/>
</dbReference>
<keyword evidence="4 12" id="KW-0808">Transferase</keyword>
<dbReference type="SUPFAM" id="SSF53756">
    <property type="entry name" value="UDP-Glycosyltransferase/glycogen phosphorylase"/>
    <property type="match status" value="1"/>
</dbReference>
<keyword evidence="7 13" id="KW-1133">Transmembrane helix</keyword>
<evidence type="ECO:0000256" key="11">
    <source>
        <dbReference type="ARBA" id="ARBA00047475"/>
    </source>
</evidence>
<name>A0AAV7DQ74_ENGPU</name>
<evidence type="ECO:0000256" key="2">
    <source>
        <dbReference type="ARBA" id="ARBA00009995"/>
    </source>
</evidence>
<dbReference type="GO" id="GO:0015020">
    <property type="term" value="F:glucuronosyltransferase activity"/>
    <property type="evidence" value="ECO:0007669"/>
    <property type="project" value="UniProtKB-EC"/>
</dbReference>
<evidence type="ECO:0000256" key="8">
    <source>
        <dbReference type="ARBA" id="ARBA00023136"/>
    </source>
</evidence>
<dbReference type="PANTHER" id="PTHR48043:SF24">
    <property type="entry name" value="UDP-GLUCURONOSYLTRANSFERASE 3A2"/>
    <property type="match status" value="1"/>
</dbReference>